<reference evidence="1" key="1">
    <citation type="submission" date="2022-04" db="EMBL/GenBank/DDBJ databases">
        <title>Chromosome-scale genome assembly of Holotrichia oblita Faldermann.</title>
        <authorList>
            <person name="Rongchong L."/>
        </authorList>
    </citation>
    <scope>NUCLEOTIDE SEQUENCE</scope>
    <source>
        <strain evidence="1">81SQS9</strain>
    </source>
</reference>
<accession>A0ACB9SRH9</accession>
<name>A0ACB9SRH9_HOLOL</name>
<gene>
    <name evidence="1" type="ORF">MML48_9g00001909</name>
</gene>
<dbReference type="Proteomes" id="UP001056778">
    <property type="component" value="Chromosome 9"/>
</dbReference>
<evidence type="ECO:0000313" key="1">
    <source>
        <dbReference type="EMBL" id="KAI4454745.1"/>
    </source>
</evidence>
<organism evidence="1 2">
    <name type="scientific">Holotrichia oblita</name>
    <name type="common">Chafer beetle</name>
    <dbReference type="NCBI Taxonomy" id="644536"/>
    <lineage>
        <taxon>Eukaryota</taxon>
        <taxon>Metazoa</taxon>
        <taxon>Ecdysozoa</taxon>
        <taxon>Arthropoda</taxon>
        <taxon>Hexapoda</taxon>
        <taxon>Insecta</taxon>
        <taxon>Pterygota</taxon>
        <taxon>Neoptera</taxon>
        <taxon>Endopterygota</taxon>
        <taxon>Coleoptera</taxon>
        <taxon>Polyphaga</taxon>
        <taxon>Scarabaeiformia</taxon>
        <taxon>Scarabaeidae</taxon>
        <taxon>Melolonthinae</taxon>
        <taxon>Holotrichia</taxon>
    </lineage>
</organism>
<keyword evidence="2" id="KW-1185">Reference proteome</keyword>
<comment type="caution">
    <text evidence="1">The sequence shown here is derived from an EMBL/GenBank/DDBJ whole genome shotgun (WGS) entry which is preliminary data.</text>
</comment>
<evidence type="ECO:0000313" key="2">
    <source>
        <dbReference type="Proteomes" id="UP001056778"/>
    </source>
</evidence>
<protein>
    <submittedName>
        <fullName evidence="1">Ataxin 2-related</fullName>
    </submittedName>
</protein>
<proteinExistence type="predicted"/>
<dbReference type="EMBL" id="CM043023">
    <property type="protein sequence ID" value="KAI4454745.1"/>
    <property type="molecule type" value="Genomic_DNA"/>
</dbReference>
<sequence>MCVFRTFSSQLDIVLEVAASVENPDSNNSTLVAHSLVEKLIFKACDIISIVAKDVDLEFATRDTFKTDTAISARTNGQQLRPEEKELEPWDPPVGVNGGDTSLELEPGANGWDAVDMFRKNEEIYGVQSTYDNSLTGYTVQLQKSDTPDYREREAMAQQLANEIESQPAYKQRIELENGDEESLYAAVHRPSQDNSYNKPSEQQNNSSSGKYVPPAKRKNPTAGKLMRSTPPPSQSGSTQTTPSPKGNQPPMAYPTQHQPPPNQQQQQQQPQQQQMSPMQSQPPPQLRDPIVRDPPSVMHQSQMHQPPPQAQPLPVVVPNHGGGRPHSHTPPHPAYSAQMQPPRGSGPPPSSNGHKPGGNNGHMNGDVKPSPPTLQQQGGPPSRPPRNVYASPNAAPPPMMVPPSLYQEVPKQDAVNCMPGRHREDVKDLHKFSQDFKLAPHIPEQTLPPPNQMPPEQMVPPPQQKSHPVPQSTPPQQQPPPNIQQQQQQQPQQSVSPQQDAMDKVTSTLKNSKLNPNAKEFVLNPTAKPFTPRSPSTPTASRPHTPQTPSNPYVPPVLSGPPGQPQMPMMMSMGYMMTSQPQYQPQPQNNRFRKLPVGQIRADMTQMQVAAATGQPLLAPAPIPQFQIYQGLNPQTAYQQMHAVRMYESPPQLQYIPSNPSNAPSPAQPPPYTPGGQGPPQPPQQYPAAPPQGHPQFQMMCPIIQTQPAAMMQASMHYLQQPPPGGAPIQVIVPHPQQQHGPTP</sequence>